<dbReference type="Proteomes" id="UP000063308">
    <property type="component" value="Chromosome"/>
</dbReference>
<reference evidence="1 2" key="1">
    <citation type="submission" date="2014-11" db="EMBL/GenBank/DDBJ databases">
        <title>Symbiosis island explosion on the genome of extra-slow-growing strains of soybean bradyrhizobia with massive insertion sequences.</title>
        <authorList>
            <person name="Iida T."/>
            <person name="Minamisawa K."/>
        </authorList>
    </citation>
    <scope>NUCLEOTIDE SEQUENCE [LARGE SCALE GENOMIC DNA]</scope>
    <source>
        <strain evidence="1 2">NK6</strain>
    </source>
</reference>
<sequence>MAQVDFIELYTLKWTIVSLILSSFLCHISRRFPMSDISPEILSKLTELIKAAGSGGAPRGAGPSGIELLKSVTEFLNAVAWPAAAVFCALLFRQQVTSFLGNVETVKVFGAEISRKIDKQIEQSAKEAQNKSEAELLSGPSEGELERAMTVKKLAANASSGVVMAQAESLAADYEHVRASMPPGNDRTRAMEVVVSKMRTIGQAFFPLRHEFAGVASPGKRLMVIATLQICYDFEMLDWLVQRVGSEKPFLQYQALVAILLAMQGKNAKAYIPSLDAAVSELGRFRDSFGGDTSRRGTLDEIEKVLNDLKRATQKRA</sequence>
<evidence type="ECO:0000313" key="2">
    <source>
        <dbReference type="Proteomes" id="UP000063308"/>
    </source>
</evidence>
<protein>
    <submittedName>
        <fullName evidence="1">Uncharacterized protein</fullName>
    </submittedName>
</protein>
<gene>
    <name evidence="1" type="ORF">NK6_572</name>
</gene>
<dbReference type="AlphaFoldDB" id="A0A0E4BKF4"/>
<proteinExistence type="predicted"/>
<evidence type="ECO:0000313" key="1">
    <source>
        <dbReference type="EMBL" id="BAR53757.1"/>
    </source>
</evidence>
<name>A0A0E4BKF4_9BRAD</name>
<dbReference type="EMBL" id="AP014685">
    <property type="protein sequence ID" value="BAR53757.1"/>
    <property type="molecule type" value="Genomic_DNA"/>
</dbReference>
<organism evidence="1 2">
    <name type="scientific">Bradyrhizobium diazoefficiens</name>
    <dbReference type="NCBI Taxonomy" id="1355477"/>
    <lineage>
        <taxon>Bacteria</taxon>
        <taxon>Pseudomonadati</taxon>
        <taxon>Pseudomonadota</taxon>
        <taxon>Alphaproteobacteria</taxon>
        <taxon>Hyphomicrobiales</taxon>
        <taxon>Nitrobacteraceae</taxon>
        <taxon>Bradyrhizobium</taxon>
    </lineage>
</organism>
<accession>A0A0E4BKF4</accession>